<evidence type="ECO:0000259" key="3">
    <source>
        <dbReference type="PROSITE" id="PS50110"/>
    </source>
</evidence>
<dbReference type="GO" id="GO:0000160">
    <property type="term" value="P:phosphorelay signal transduction system"/>
    <property type="evidence" value="ECO:0007669"/>
    <property type="project" value="InterPro"/>
</dbReference>
<dbReference type="Proteomes" id="UP000576087">
    <property type="component" value="Unassembled WGS sequence"/>
</dbReference>
<sequence length="185" mass="20494">MRSDFASKKCDEANIKAFGTYPKDRGTLWNEPNKPPYNLNLWLRGAYYRERERPGFPEIGSYPLKAPVIIAIIDDEENIRRGMSGLLRSLGYEARSFESAEAFLATTAAADCSCIVSDVHMDGMSGIDLFQTLSARGSEVPFIFVTAFAEEVGRLSLGKDTCVLPKPFKVDILIDCIEKATQPAT</sequence>
<dbReference type="Pfam" id="PF00072">
    <property type="entry name" value="Response_reg"/>
    <property type="match status" value="1"/>
</dbReference>
<evidence type="ECO:0000313" key="8">
    <source>
        <dbReference type="Proteomes" id="UP000524535"/>
    </source>
</evidence>
<evidence type="ECO:0000313" key="4">
    <source>
        <dbReference type="EMBL" id="MBB4346447.1"/>
    </source>
</evidence>
<protein>
    <submittedName>
        <fullName evidence="4">CheY-like chemotaxis protein</fullName>
    </submittedName>
</protein>
<dbReference type="Proteomes" id="UP000520770">
    <property type="component" value="Unassembled WGS sequence"/>
</dbReference>
<dbReference type="EMBL" id="JACIHM010000001">
    <property type="protein sequence ID" value="MBB4445848.1"/>
    <property type="molecule type" value="Genomic_DNA"/>
</dbReference>
<evidence type="ECO:0000313" key="5">
    <source>
        <dbReference type="EMBL" id="MBB4411159.1"/>
    </source>
</evidence>
<dbReference type="PROSITE" id="PS50110">
    <property type="entry name" value="RESPONSE_REGULATORY"/>
    <property type="match status" value="1"/>
</dbReference>
<organism evidence="4 7">
    <name type="scientific">Aliirhizobium cellulosilyticum</name>
    <dbReference type="NCBI Taxonomy" id="393664"/>
    <lineage>
        <taxon>Bacteria</taxon>
        <taxon>Pseudomonadati</taxon>
        <taxon>Pseudomonadota</taxon>
        <taxon>Alphaproteobacteria</taxon>
        <taxon>Hyphomicrobiales</taxon>
        <taxon>Rhizobiaceae</taxon>
        <taxon>Aliirhizobium</taxon>
    </lineage>
</organism>
<dbReference type="AlphaFoldDB" id="A0A7W6S3F1"/>
<dbReference type="InterPro" id="IPR001789">
    <property type="entry name" value="Sig_transdc_resp-reg_receiver"/>
</dbReference>
<dbReference type="SUPFAM" id="SSF52172">
    <property type="entry name" value="CheY-like"/>
    <property type="match status" value="1"/>
</dbReference>
<evidence type="ECO:0000313" key="7">
    <source>
        <dbReference type="Proteomes" id="UP000520770"/>
    </source>
</evidence>
<keyword evidence="8" id="KW-1185">Reference proteome</keyword>
<feature type="modified residue" description="4-aspartylphosphate" evidence="2">
    <location>
        <position position="118"/>
    </location>
</feature>
<dbReference type="RefSeq" id="WP_183820875.1">
    <property type="nucleotide sequence ID" value="NZ_JACIGW010000001.1"/>
</dbReference>
<evidence type="ECO:0000256" key="2">
    <source>
        <dbReference type="PROSITE-ProRule" id="PRU00169"/>
    </source>
</evidence>
<name>A0A7W6S3F1_9HYPH</name>
<proteinExistence type="predicted"/>
<dbReference type="EMBL" id="JACIGW010000001">
    <property type="protein sequence ID" value="MBB4346447.1"/>
    <property type="molecule type" value="Genomic_DNA"/>
</dbReference>
<accession>A0A7W6S3F1</accession>
<dbReference type="Gene3D" id="3.40.50.2300">
    <property type="match status" value="1"/>
</dbReference>
<feature type="domain" description="Response regulatory" evidence="3">
    <location>
        <begin position="69"/>
        <end position="181"/>
    </location>
</feature>
<dbReference type="PANTHER" id="PTHR44591">
    <property type="entry name" value="STRESS RESPONSE REGULATOR PROTEIN 1"/>
    <property type="match status" value="1"/>
</dbReference>
<evidence type="ECO:0000313" key="6">
    <source>
        <dbReference type="EMBL" id="MBB4445848.1"/>
    </source>
</evidence>
<dbReference type="Proteomes" id="UP000524535">
    <property type="component" value="Unassembled WGS sequence"/>
</dbReference>
<dbReference type="InterPro" id="IPR011006">
    <property type="entry name" value="CheY-like_superfamily"/>
</dbReference>
<dbReference type="EMBL" id="JACIGY010000001">
    <property type="protein sequence ID" value="MBB4411159.1"/>
    <property type="molecule type" value="Genomic_DNA"/>
</dbReference>
<evidence type="ECO:0000313" key="9">
    <source>
        <dbReference type="Proteomes" id="UP000576087"/>
    </source>
</evidence>
<dbReference type="InterPro" id="IPR050595">
    <property type="entry name" value="Bact_response_regulator"/>
</dbReference>
<comment type="caution">
    <text evidence="4">The sequence shown here is derived from an EMBL/GenBank/DDBJ whole genome shotgun (WGS) entry which is preliminary data.</text>
</comment>
<dbReference type="PANTHER" id="PTHR44591:SF25">
    <property type="entry name" value="CHEMOTAXIS TWO-COMPONENT RESPONSE REGULATOR"/>
    <property type="match status" value="1"/>
</dbReference>
<gene>
    <name evidence="5" type="ORF">GGE31_001630</name>
    <name evidence="4" type="ORF">GGE33_000155</name>
    <name evidence="6" type="ORF">GGE35_001630</name>
</gene>
<dbReference type="SMART" id="SM00448">
    <property type="entry name" value="REC"/>
    <property type="match status" value="1"/>
</dbReference>
<keyword evidence="1 2" id="KW-0597">Phosphoprotein</keyword>
<evidence type="ECO:0000256" key="1">
    <source>
        <dbReference type="ARBA" id="ARBA00022553"/>
    </source>
</evidence>
<reference evidence="7 8" key="1">
    <citation type="submission" date="2020-08" db="EMBL/GenBank/DDBJ databases">
        <title>Genomic Encyclopedia of Type Strains, Phase IV (KMG-V): Genome sequencing to study the core and pangenomes of soil and plant-associated prokaryotes.</title>
        <authorList>
            <person name="Whitman W."/>
        </authorList>
    </citation>
    <scope>NUCLEOTIDE SEQUENCE [LARGE SCALE GENOMIC DNA]</scope>
    <source>
        <strain evidence="5 8">SEMIA 444</strain>
        <strain evidence="4 7">SEMIA 448</strain>
        <strain evidence="6 9">SEMIA 452</strain>
    </source>
</reference>